<evidence type="ECO:0000313" key="5">
    <source>
        <dbReference type="Proteomes" id="UP000554766"/>
    </source>
</evidence>
<reference evidence="4 5" key="1">
    <citation type="journal article" date="2020" name="Nat. Commun.">
        <title>The structures of two archaeal type IV pili illuminate evolutionary relationships.</title>
        <authorList>
            <person name="Wang F."/>
            <person name="Baquero D.P."/>
            <person name="Su Z."/>
            <person name="Beltran L.C."/>
            <person name="Prangishvili D."/>
            <person name="Krupovic M."/>
            <person name="Egelman E.H."/>
        </authorList>
    </citation>
    <scope>NUCLEOTIDE SEQUENCE [LARGE SCALE GENOMIC DNA]</scope>
    <source>
        <strain evidence="4 5">2GA</strain>
    </source>
</reference>
<comment type="caution">
    <text evidence="4">The sequence shown here is derived from an EMBL/GenBank/DDBJ whole genome shotgun (WGS) entry which is preliminary data.</text>
</comment>
<dbReference type="InterPro" id="IPR046342">
    <property type="entry name" value="CBS_dom_sf"/>
</dbReference>
<feature type="domain" description="CBS" evidence="3">
    <location>
        <begin position="6"/>
        <end position="64"/>
    </location>
</feature>
<accession>A0A7L4P6Z9</accession>
<proteinExistence type="predicted"/>
<evidence type="ECO:0000256" key="2">
    <source>
        <dbReference type="PROSITE-ProRule" id="PRU00703"/>
    </source>
</evidence>
<feature type="domain" description="CBS" evidence="3">
    <location>
        <begin position="72"/>
        <end position="129"/>
    </location>
</feature>
<dbReference type="CDD" id="cd09836">
    <property type="entry name" value="CBS_pair_arch"/>
    <property type="match status" value="1"/>
</dbReference>
<keyword evidence="1 2" id="KW-0129">CBS domain</keyword>
<dbReference type="PANTHER" id="PTHR43080:SF2">
    <property type="entry name" value="CBS DOMAIN-CONTAINING PROTEIN"/>
    <property type="match status" value="1"/>
</dbReference>
<dbReference type="InterPro" id="IPR051257">
    <property type="entry name" value="Diverse_CBS-Domain"/>
</dbReference>
<dbReference type="EMBL" id="JAAVJF010000001">
    <property type="protein sequence ID" value="NYR14839.1"/>
    <property type="molecule type" value="Genomic_DNA"/>
</dbReference>
<gene>
    <name evidence="4" type="ORF">HC235_02455</name>
</gene>
<dbReference type="OMA" id="FEPGMSA"/>
<dbReference type="Pfam" id="PF00571">
    <property type="entry name" value="CBS"/>
    <property type="match status" value="2"/>
</dbReference>
<evidence type="ECO:0000313" key="4">
    <source>
        <dbReference type="EMBL" id="NYR14839.1"/>
    </source>
</evidence>
<dbReference type="PROSITE" id="PS51371">
    <property type="entry name" value="CBS"/>
    <property type="match status" value="2"/>
</dbReference>
<sequence length="141" mass="15704">MIGTFAKTDVVKAFPTNSIRHVARLMAEKKVGLVVLVDPKEHDRIVGVISERDVVKAVAFDIDLDSPCDVVATKNVITIEYDQPVAKAAEIFRKYNIRHVVVTKGGRLYGVLSIRDIIRDDAALREVASFYEWSFEPGMSA</sequence>
<dbReference type="SUPFAM" id="SSF54631">
    <property type="entry name" value="CBS-domain pair"/>
    <property type="match status" value="1"/>
</dbReference>
<name>A0A7L4P6Z9_9CREN</name>
<dbReference type="RefSeq" id="WP_011900131.1">
    <property type="nucleotide sequence ID" value="NZ_JAAVJF010000001.1"/>
</dbReference>
<organism evidence="4 5">
    <name type="scientific">Pyrobaculum arsenaticum</name>
    <dbReference type="NCBI Taxonomy" id="121277"/>
    <lineage>
        <taxon>Archaea</taxon>
        <taxon>Thermoproteota</taxon>
        <taxon>Thermoprotei</taxon>
        <taxon>Thermoproteales</taxon>
        <taxon>Thermoproteaceae</taxon>
        <taxon>Pyrobaculum</taxon>
    </lineage>
</organism>
<dbReference type="PANTHER" id="PTHR43080">
    <property type="entry name" value="CBS DOMAIN-CONTAINING PROTEIN CBSX3, MITOCHONDRIAL"/>
    <property type="match status" value="1"/>
</dbReference>
<dbReference type="Proteomes" id="UP000554766">
    <property type="component" value="Unassembled WGS sequence"/>
</dbReference>
<dbReference type="GeneID" id="5055426"/>
<dbReference type="Gene3D" id="3.10.580.10">
    <property type="entry name" value="CBS-domain"/>
    <property type="match status" value="1"/>
</dbReference>
<dbReference type="AlphaFoldDB" id="A0A7L4P6Z9"/>
<evidence type="ECO:0000256" key="1">
    <source>
        <dbReference type="ARBA" id="ARBA00023122"/>
    </source>
</evidence>
<evidence type="ECO:0000259" key="3">
    <source>
        <dbReference type="PROSITE" id="PS51371"/>
    </source>
</evidence>
<dbReference type="SMART" id="SM00116">
    <property type="entry name" value="CBS"/>
    <property type="match status" value="2"/>
</dbReference>
<keyword evidence="5" id="KW-1185">Reference proteome</keyword>
<protein>
    <submittedName>
        <fullName evidence="4">CBS domain-containing protein</fullName>
    </submittedName>
</protein>
<dbReference type="InterPro" id="IPR000644">
    <property type="entry name" value="CBS_dom"/>
</dbReference>